<evidence type="ECO:0000313" key="4">
    <source>
        <dbReference type="Proteomes" id="UP000626109"/>
    </source>
</evidence>
<feature type="transmembrane region" description="Helical" evidence="2">
    <location>
        <begin position="23"/>
        <end position="54"/>
    </location>
</feature>
<evidence type="ECO:0008006" key="5">
    <source>
        <dbReference type="Google" id="ProtNLM"/>
    </source>
</evidence>
<protein>
    <recommendedName>
        <fullName evidence="5">TIR domain-containing protein</fullName>
    </recommendedName>
</protein>
<dbReference type="AlphaFoldDB" id="A0A813GDA5"/>
<proteinExistence type="predicted"/>
<comment type="caution">
    <text evidence="3">The sequence shown here is derived from an EMBL/GenBank/DDBJ whole genome shotgun (WGS) entry which is preliminary data.</text>
</comment>
<dbReference type="Gene3D" id="3.40.50.10140">
    <property type="entry name" value="Toll/interleukin-1 receptor homology (TIR) domain"/>
    <property type="match status" value="1"/>
</dbReference>
<organism evidence="3 4">
    <name type="scientific">Polarella glacialis</name>
    <name type="common">Dinoflagellate</name>
    <dbReference type="NCBI Taxonomy" id="89957"/>
    <lineage>
        <taxon>Eukaryota</taxon>
        <taxon>Sar</taxon>
        <taxon>Alveolata</taxon>
        <taxon>Dinophyceae</taxon>
        <taxon>Suessiales</taxon>
        <taxon>Suessiaceae</taxon>
        <taxon>Polarella</taxon>
    </lineage>
</organism>
<keyword evidence="2" id="KW-0472">Membrane</keyword>
<accession>A0A813GDA5</accession>
<feature type="coiled-coil region" evidence="1">
    <location>
        <begin position="200"/>
        <end position="227"/>
    </location>
</feature>
<dbReference type="InterPro" id="IPR035897">
    <property type="entry name" value="Toll_tir_struct_dom_sf"/>
</dbReference>
<evidence type="ECO:0000256" key="1">
    <source>
        <dbReference type="SAM" id="Coils"/>
    </source>
</evidence>
<keyword evidence="2" id="KW-1133">Transmembrane helix</keyword>
<name>A0A813GDA5_POLGL</name>
<keyword evidence="2" id="KW-0812">Transmembrane</keyword>
<sequence length="403" mass="43521">MATALPWLAAVPGQDELPLGRALVLATLCVGLYLQAFTVQAYILSFVAVLFAYVKLRKDTVQAAKLAAREEVVSAMAAATAVEEARAAAREEVEAALAVMKHDVKAARVAAKMDVEEAKEAAKIDVEAAKVAASEEIAAAMAAIKRDAKAAMVSAKADSEEAKIAAKLDVEGAKDAARQEVETAMAATKLDVEAAMVAAKLNVEEARDAAKINVEEAKAEVMAATKIREAKLAAREDNPERRLRRSSLVSAGLPPGKKYHYFLSHKKEHSTLGRQPESLAMAIHDSQTLTGFVGFFDVDDLKTITPEQVTADVGKSCAMVVVLHDETCASSWCQFEWKAAELAGIPVLCIVDANHACRTTVLEQVRQCNPHLMVNQWISYIDSYRHDASSQITDWLHEHATQS</sequence>
<gene>
    <name evidence="3" type="ORF">PGLA2088_LOCUS304</name>
</gene>
<reference evidence="3" key="1">
    <citation type="submission" date="2021-02" db="EMBL/GenBank/DDBJ databases">
        <authorList>
            <person name="Dougan E. K."/>
            <person name="Rhodes N."/>
            <person name="Thang M."/>
            <person name="Chan C."/>
        </authorList>
    </citation>
    <scope>NUCLEOTIDE SEQUENCE</scope>
</reference>
<dbReference type="Proteomes" id="UP000626109">
    <property type="component" value="Unassembled WGS sequence"/>
</dbReference>
<evidence type="ECO:0000313" key="3">
    <source>
        <dbReference type="EMBL" id="CAE8624216.1"/>
    </source>
</evidence>
<evidence type="ECO:0000256" key="2">
    <source>
        <dbReference type="SAM" id="Phobius"/>
    </source>
</evidence>
<dbReference type="EMBL" id="CAJNNW010000157">
    <property type="protein sequence ID" value="CAE8624216.1"/>
    <property type="molecule type" value="Genomic_DNA"/>
</dbReference>
<keyword evidence="1" id="KW-0175">Coiled coil</keyword>